<evidence type="ECO:0000313" key="1">
    <source>
        <dbReference type="EMBL" id="KTC71735.1"/>
    </source>
</evidence>
<keyword evidence="3" id="KW-1185">Reference proteome</keyword>
<dbReference type="Proteomes" id="UP000054735">
    <property type="component" value="Unassembled WGS sequence"/>
</dbReference>
<reference evidence="2 4" key="2">
    <citation type="submission" date="2018-06" db="EMBL/GenBank/DDBJ databases">
        <authorList>
            <consortium name="Pathogen Informatics"/>
            <person name="Doyle S."/>
        </authorList>
    </citation>
    <scope>NUCLEOTIDE SEQUENCE [LARGE SCALE GENOMIC DNA]</scope>
    <source>
        <strain evidence="2 4">NCTC12437</strain>
    </source>
</reference>
<dbReference type="STRING" id="28083.Lbir_1590"/>
<proteinExistence type="predicted"/>
<dbReference type="EMBL" id="UGNW01000001">
    <property type="protein sequence ID" value="STX32428.1"/>
    <property type="molecule type" value="Genomic_DNA"/>
</dbReference>
<name>A0A378IB16_9GAMM</name>
<evidence type="ECO:0000313" key="2">
    <source>
        <dbReference type="EMBL" id="STX32428.1"/>
    </source>
</evidence>
<gene>
    <name evidence="1" type="ORF">Lbir_1590</name>
    <name evidence="2" type="ORF">NCTC12437_02213</name>
</gene>
<dbReference type="EMBL" id="LNXT01000019">
    <property type="protein sequence ID" value="KTC71735.1"/>
    <property type="molecule type" value="Genomic_DNA"/>
</dbReference>
<protein>
    <submittedName>
        <fullName evidence="2">Uncharacterized protein</fullName>
    </submittedName>
</protein>
<reference evidence="1 3" key="1">
    <citation type="submission" date="2015-11" db="EMBL/GenBank/DDBJ databases">
        <title>Genomic analysis of 38 Legionella species identifies large and diverse effector repertoires.</title>
        <authorList>
            <person name="Burstein D."/>
            <person name="Amaro F."/>
            <person name="Zusman T."/>
            <person name="Lifshitz Z."/>
            <person name="Cohen O."/>
            <person name="Gilbert J.A."/>
            <person name="Pupko T."/>
            <person name="Shuman H.A."/>
            <person name="Segal G."/>
        </authorList>
    </citation>
    <scope>NUCLEOTIDE SEQUENCE [LARGE SCALE GENOMIC DNA]</scope>
    <source>
        <strain evidence="1 3">CDC#1407-AL-14</strain>
    </source>
</reference>
<dbReference type="AlphaFoldDB" id="A0A378IB16"/>
<evidence type="ECO:0000313" key="3">
    <source>
        <dbReference type="Proteomes" id="UP000054735"/>
    </source>
</evidence>
<organism evidence="2 4">
    <name type="scientific">Legionella birminghamensis</name>
    <dbReference type="NCBI Taxonomy" id="28083"/>
    <lineage>
        <taxon>Bacteria</taxon>
        <taxon>Pseudomonadati</taxon>
        <taxon>Pseudomonadota</taxon>
        <taxon>Gammaproteobacteria</taxon>
        <taxon>Legionellales</taxon>
        <taxon>Legionellaceae</taxon>
        <taxon>Legionella</taxon>
    </lineage>
</organism>
<evidence type="ECO:0000313" key="4">
    <source>
        <dbReference type="Proteomes" id="UP000255066"/>
    </source>
</evidence>
<dbReference type="Proteomes" id="UP000255066">
    <property type="component" value="Unassembled WGS sequence"/>
</dbReference>
<sequence>MLWSNGALLLRIPTVEAHSYLHKCIRIPAALTAGPNESYSQPQFTKQFIQSLLLAGL</sequence>
<accession>A0A378IB16</accession>